<gene>
    <name evidence="2" type="ORF">GCM10010211_47940</name>
</gene>
<comment type="caution">
    <text evidence="2">The sequence shown here is derived from an EMBL/GenBank/DDBJ whole genome shotgun (WGS) entry which is preliminary data.</text>
</comment>
<dbReference type="InterPro" id="IPR032349">
    <property type="entry name" value="DUF4865"/>
</dbReference>
<dbReference type="Proteomes" id="UP000654471">
    <property type="component" value="Unassembled WGS sequence"/>
</dbReference>
<organism evidence="2 3">
    <name type="scientific">Streptomyces albospinus</name>
    <dbReference type="NCBI Taxonomy" id="285515"/>
    <lineage>
        <taxon>Bacteria</taxon>
        <taxon>Bacillati</taxon>
        <taxon>Actinomycetota</taxon>
        <taxon>Actinomycetes</taxon>
        <taxon>Kitasatosporales</taxon>
        <taxon>Streptomycetaceae</taxon>
        <taxon>Streptomyces</taxon>
    </lineage>
</organism>
<sequence>MHAMQYAITLPADYDMETIRHRVKSKGPLLDAFEGLGLKAYGIRERGVDGSPVNQYAPFYLWADPDAMNRFLTGDGFRALVRDFGRPAVLNWQGLYHRSGPAAGRPPRAFTRRIEPLPESADAATAIERARTGHEQLAAADGVHTTALGLDPRRWELVHFTLWADPVPESAAGERFQVLHLSAPGAGRPVAGPQAGTDRQPGVERQS</sequence>
<name>A0ABQ2VCR0_9ACTN</name>
<accession>A0ABQ2VCR0</accession>
<protein>
    <submittedName>
        <fullName evidence="2">DUF4865 domain-containing protein</fullName>
    </submittedName>
</protein>
<dbReference type="EMBL" id="BMRP01000017">
    <property type="protein sequence ID" value="GGU76341.1"/>
    <property type="molecule type" value="Genomic_DNA"/>
</dbReference>
<evidence type="ECO:0000313" key="2">
    <source>
        <dbReference type="EMBL" id="GGU76341.1"/>
    </source>
</evidence>
<dbReference type="Pfam" id="PF16157">
    <property type="entry name" value="DUF4865"/>
    <property type="match status" value="1"/>
</dbReference>
<evidence type="ECO:0000256" key="1">
    <source>
        <dbReference type="SAM" id="MobiDB-lite"/>
    </source>
</evidence>
<reference evidence="3" key="1">
    <citation type="journal article" date="2019" name="Int. J. Syst. Evol. Microbiol.">
        <title>The Global Catalogue of Microorganisms (GCM) 10K type strain sequencing project: providing services to taxonomists for standard genome sequencing and annotation.</title>
        <authorList>
            <consortium name="The Broad Institute Genomics Platform"/>
            <consortium name="The Broad Institute Genome Sequencing Center for Infectious Disease"/>
            <person name="Wu L."/>
            <person name="Ma J."/>
        </authorList>
    </citation>
    <scope>NUCLEOTIDE SEQUENCE [LARGE SCALE GENOMIC DNA]</scope>
    <source>
        <strain evidence="3">JCM 3399</strain>
    </source>
</reference>
<proteinExistence type="predicted"/>
<dbReference type="RefSeq" id="WP_189303173.1">
    <property type="nucleotide sequence ID" value="NZ_BMRP01000017.1"/>
</dbReference>
<keyword evidence="3" id="KW-1185">Reference proteome</keyword>
<evidence type="ECO:0000313" key="3">
    <source>
        <dbReference type="Proteomes" id="UP000654471"/>
    </source>
</evidence>
<feature type="region of interest" description="Disordered" evidence="1">
    <location>
        <begin position="184"/>
        <end position="207"/>
    </location>
</feature>